<sequence>MDIEIIKRLNNIINLIKNNDEGCSIKEISEKLNIPINIVKKDMEILVYNYEFDMQLYSNIDDLDYEKDEFDEDVKWFISKIDEDKITLALTPLEMMSFQLFAESMKEPIKKINNKAVNILVKNKSNVLNNDQKQLLMKLEKSMEKNNIINITYKNKQGEFNNFKVCPLGIVYYEFESLWYVIGTWEEESYYYRLDRVKSVAILRETFEYPKDFNIKDRMCNIWGMEFGKEYKVKVKFKNHGHVFEKVKRDLYNRKNGQLYEKDGELFYEDTVIGINSFKMWIRSFGSSAVVIEPVEVRQQIIEAVKEAYKLYRDENEIEVKS</sequence>
<dbReference type="EMBL" id="JAPQES010000001">
    <property type="protein sequence ID" value="MCY6369513.1"/>
    <property type="molecule type" value="Genomic_DNA"/>
</dbReference>
<dbReference type="Pfam" id="PF25583">
    <property type="entry name" value="WCX"/>
    <property type="match status" value="1"/>
</dbReference>
<accession>A0ABT4CKQ4</accession>
<evidence type="ECO:0000259" key="1">
    <source>
        <dbReference type="Pfam" id="PF13280"/>
    </source>
</evidence>
<evidence type="ECO:0000259" key="2">
    <source>
        <dbReference type="Pfam" id="PF25583"/>
    </source>
</evidence>
<dbReference type="InterPro" id="IPR057727">
    <property type="entry name" value="WCX_dom"/>
</dbReference>
<comment type="caution">
    <text evidence="3">The sequence shown here is derived from an EMBL/GenBank/DDBJ whole genome shotgun (WGS) entry which is preliminary data.</text>
</comment>
<gene>
    <name evidence="3" type="ORF">OXH55_02480</name>
</gene>
<feature type="domain" description="WCX" evidence="2">
    <location>
        <begin position="230"/>
        <end position="308"/>
    </location>
</feature>
<dbReference type="Proteomes" id="UP001079657">
    <property type="component" value="Unassembled WGS sequence"/>
</dbReference>
<evidence type="ECO:0000313" key="4">
    <source>
        <dbReference type="Proteomes" id="UP001079657"/>
    </source>
</evidence>
<protein>
    <submittedName>
        <fullName evidence="3">WYL domain-containing protein</fullName>
    </submittedName>
</protein>
<reference evidence="3" key="1">
    <citation type="submission" date="2022-12" db="EMBL/GenBank/DDBJ databases">
        <authorList>
            <person name="Wang J."/>
        </authorList>
    </citation>
    <scope>NUCLEOTIDE SEQUENCE</scope>
    <source>
        <strain evidence="3">HY-42-06</strain>
    </source>
</reference>
<dbReference type="PANTHER" id="PTHR34580:SF1">
    <property type="entry name" value="PROTEIN PAFC"/>
    <property type="match status" value="1"/>
</dbReference>
<dbReference type="RefSeq" id="WP_268047892.1">
    <property type="nucleotide sequence ID" value="NZ_JAPQES010000001.1"/>
</dbReference>
<name>A0ABT4CKQ4_9CLOT</name>
<dbReference type="PANTHER" id="PTHR34580">
    <property type="match status" value="1"/>
</dbReference>
<dbReference type="InterPro" id="IPR026881">
    <property type="entry name" value="WYL_dom"/>
</dbReference>
<dbReference type="Pfam" id="PF13280">
    <property type="entry name" value="WYL"/>
    <property type="match status" value="1"/>
</dbReference>
<dbReference type="PROSITE" id="PS52050">
    <property type="entry name" value="WYL"/>
    <property type="match status" value="1"/>
</dbReference>
<feature type="domain" description="WYL" evidence="1">
    <location>
        <begin position="135"/>
        <end position="201"/>
    </location>
</feature>
<proteinExistence type="predicted"/>
<dbReference type="InterPro" id="IPR051534">
    <property type="entry name" value="CBASS_pafABC_assoc_protein"/>
</dbReference>
<keyword evidence="4" id="KW-1185">Reference proteome</keyword>
<evidence type="ECO:0000313" key="3">
    <source>
        <dbReference type="EMBL" id="MCY6369513.1"/>
    </source>
</evidence>
<organism evidence="3 4">
    <name type="scientific">Clostridium ganghwense</name>
    <dbReference type="NCBI Taxonomy" id="312089"/>
    <lineage>
        <taxon>Bacteria</taxon>
        <taxon>Bacillati</taxon>
        <taxon>Bacillota</taxon>
        <taxon>Clostridia</taxon>
        <taxon>Eubacteriales</taxon>
        <taxon>Clostridiaceae</taxon>
        <taxon>Clostridium</taxon>
    </lineage>
</organism>